<sequence>MECSNVNVVLCNAFGGHPDISLQVDHNTKVNQLLDLLKHQHNIECASLIYDGRLLMSEESVSQLSANSGQYLKLTTFISPKRDNFSPVSNAFSTGFAMEPPVNNQNVRPGVADQPHVVVPQENVFAARFRRIINLQLAGKLLFFVFLLGGDGTSFRREMLFSIAVAYYFYHVIFRARQAGGVDQIAGNPAAGAGLQQPRDAPRTEQLLQDTGLIQGVEKFIVGLFASLYPGWNPQQ</sequence>
<proteinExistence type="predicted"/>
<name>A0A0H5R6V7_9EUKA</name>
<evidence type="ECO:0000313" key="1">
    <source>
        <dbReference type="EMBL" id="CRZ09566.1"/>
    </source>
</evidence>
<organism evidence="1">
    <name type="scientific">Spongospora subterranea</name>
    <dbReference type="NCBI Taxonomy" id="70186"/>
    <lineage>
        <taxon>Eukaryota</taxon>
        <taxon>Sar</taxon>
        <taxon>Rhizaria</taxon>
        <taxon>Endomyxa</taxon>
        <taxon>Phytomyxea</taxon>
        <taxon>Plasmodiophorida</taxon>
        <taxon>Plasmodiophoridae</taxon>
        <taxon>Spongospora</taxon>
    </lineage>
</organism>
<evidence type="ECO:0008006" key="2">
    <source>
        <dbReference type="Google" id="ProtNLM"/>
    </source>
</evidence>
<protein>
    <recommendedName>
        <fullName evidence="2">Ubiquitin-like domain-containing protein</fullName>
    </recommendedName>
</protein>
<dbReference type="EMBL" id="HACM01009124">
    <property type="protein sequence ID" value="CRZ09566.1"/>
    <property type="molecule type" value="Transcribed_RNA"/>
</dbReference>
<accession>A0A0H5R6V7</accession>
<reference evidence="1" key="1">
    <citation type="submission" date="2015-04" db="EMBL/GenBank/DDBJ databases">
        <title>The genome sequence of the plant pathogenic Rhizarian Plasmodiophora brassicae reveals insights in its biotrophic life cycle and the origin of chitin synthesis.</title>
        <authorList>
            <person name="Schwelm A."/>
            <person name="Fogelqvist J."/>
            <person name="Knaust A."/>
            <person name="Julke S."/>
            <person name="Lilja T."/>
            <person name="Dhandapani V."/>
            <person name="Bonilla-Rosso G."/>
            <person name="Karlsson M."/>
            <person name="Shevchenko A."/>
            <person name="Choi S.R."/>
            <person name="Kim H.G."/>
            <person name="Park J.Y."/>
            <person name="Lim Y.P."/>
            <person name="Ludwig-Muller J."/>
            <person name="Dixelius C."/>
        </authorList>
    </citation>
    <scope>NUCLEOTIDE SEQUENCE</scope>
    <source>
        <tissue evidence="1">Potato root galls</tissue>
    </source>
</reference>
<dbReference type="AlphaFoldDB" id="A0A0H5R6V7"/>